<dbReference type="CDD" id="cd12167">
    <property type="entry name" value="2-Hacid_dh_8"/>
    <property type="match status" value="1"/>
</dbReference>
<dbReference type="SUPFAM" id="SSF51735">
    <property type="entry name" value="NAD(P)-binding Rossmann-fold domains"/>
    <property type="match status" value="1"/>
</dbReference>
<reference evidence="5 6" key="1">
    <citation type="submission" date="2020-07" db="EMBL/GenBank/DDBJ databases">
        <title>Sequencing the genomes of 1000 actinobacteria strains.</title>
        <authorList>
            <person name="Klenk H.-P."/>
        </authorList>
    </citation>
    <scope>NUCLEOTIDE SEQUENCE [LARGE SCALE GENOMIC DNA]</scope>
    <source>
        <strain evidence="5 6">DSM 15475</strain>
    </source>
</reference>
<name>A0A7Z0K7X3_9MICC</name>
<comment type="similarity">
    <text evidence="1">Belongs to the D-isomer specific 2-hydroxyacid dehydrogenase family.</text>
</comment>
<evidence type="ECO:0000259" key="4">
    <source>
        <dbReference type="Pfam" id="PF02826"/>
    </source>
</evidence>
<keyword evidence="3" id="KW-0520">NAD</keyword>
<accession>A0A7Z0K7X3</accession>
<evidence type="ECO:0000256" key="3">
    <source>
        <dbReference type="ARBA" id="ARBA00023027"/>
    </source>
</evidence>
<dbReference type="GO" id="GO:0051287">
    <property type="term" value="F:NAD binding"/>
    <property type="evidence" value="ECO:0007669"/>
    <property type="project" value="InterPro"/>
</dbReference>
<keyword evidence="6" id="KW-1185">Reference proteome</keyword>
<evidence type="ECO:0000313" key="6">
    <source>
        <dbReference type="Proteomes" id="UP000535437"/>
    </source>
</evidence>
<dbReference type="SUPFAM" id="SSF52283">
    <property type="entry name" value="Formate/glycerate dehydrogenase catalytic domain-like"/>
    <property type="match status" value="1"/>
</dbReference>
<dbReference type="RefSeq" id="WP_179540513.1">
    <property type="nucleotide sequence ID" value="NZ_BAAALL010000009.1"/>
</dbReference>
<comment type="caution">
    <text evidence="5">The sequence shown here is derived from an EMBL/GenBank/DDBJ whole genome shotgun (WGS) entry which is preliminary data.</text>
</comment>
<dbReference type="PANTHER" id="PTHR42789:SF1">
    <property type="entry name" value="D-ISOMER SPECIFIC 2-HYDROXYACID DEHYDROGENASE FAMILY PROTEIN (AFU_ORTHOLOGUE AFUA_6G10090)"/>
    <property type="match status" value="1"/>
</dbReference>
<dbReference type="GO" id="GO:0016616">
    <property type="term" value="F:oxidoreductase activity, acting on the CH-OH group of donors, NAD or NADP as acceptor"/>
    <property type="evidence" value="ECO:0007669"/>
    <property type="project" value="UniProtKB-ARBA"/>
</dbReference>
<dbReference type="InterPro" id="IPR029753">
    <property type="entry name" value="D-isomer_DH_CS"/>
</dbReference>
<proteinExistence type="inferred from homology"/>
<evidence type="ECO:0000256" key="1">
    <source>
        <dbReference type="ARBA" id="ARBA00005854"/>
    </source>
</evidence>
<sequence>MTTTPTALLAMAPATDEALIGEAGRAEIAEHARLLTDMPLTDFSTPEAEALLGDVEVLITGWGCPPVGEAQLAAAPKLRAIIHTAGSVRGHVGPEVFARGIVVSSAAAANAKPVIEYTLAMILLEGKKVLPRAQAYARTCRQPSLGEIPRGLGNHGTTVGVLSASLIGRGVLERLAWHDMDLLVADPYVEADEAAGWGAELVTNEDLFARSDIVSLHTPLLAATRGLVSAELIAAMKPGATLINTARGAVVDQDALTEAAVAGRIRAVLDVTDPETLPPEHPLWGCENVLITPHLAGSQGNELIRMRRSALADLARAVAGEPLLHPVRHETLELTA</sequence>
<protein>
    <submittedName>
        <fullName evidence="5">Phosphoglycerate dehydrogenase-like enzyme</fullName>
    </submittedName>
</protein>
<dbReference type="Gene3D" id="3.40.50.720">
    <property type="entry name" value="NAD(P)-binding Rossmann-like Domain"/>
    <property type="match status" value="2"/>
</dbReference>
<dbReference type="EMBL" id="JACCFY010000001">
    <property type="protein sequence ID" value="NYJ76969.1"/>
    <property type="molecule type" value="Genomic_DNA"/>
</dbReference>
<dbReference type="InterPro" id="IPR036291">
    <property type="entry name" value="NAD(P)-bd_dom_sf"/>
</dbReference>
<dbReference type="Pfam" id="PF02826">
    <property type="entry name" value="2-Hacid_dh_C"/>
    <property type="match status" value="1"/>
</dbReference>
<dbReference type="PANTHER" id="PTHR42789">
    <property type="entry name" value="D-ISOMER SPECIFIC 2-HYDROXYACID DEHYDROGENASE FAMILY PROTEIN (AFU_ORTHOLOGUE AFUA_6G10090)"/>
    <property type="match status" value="1"/>
</dbReference>
<evidence type="ECO:0000313" key="5">
    <source>
        <dbReference type="EMBL" id="NYJ76969.1"/>
    </source>
</evidence>
<keyword evidence="2" id="KW-0560">Oxidoreductase</keyword>
<evidence type="ECO:0000256" key="2">
    <source>
        <dbReference type="ARBA" id="ARBA00023002"/>
    </source>
</evidence>
<dbReference type="PROSITE" id="PS00670">
    <property type="entry name" value="D_2_HYDROXYACID_DH_2"/>
    <property type="match status" value="1"/>
</dbReference>
<gene>
    <name evidence="5" type="ORF">HNR09_000380</name>
</gene>
<dbReference type="InterPro" id="IPR050857">
    <property type="entry name" value="D-2-hydroxyacid_DH"/>
</dbReference>
<organism evidence="5 6">
    <name type="scientific">Nesterenkonia xinjiangensis</name>
    <dbReference type="NCBI Taxonomy" id="225327"/>
    <lineage>
        <taxon>Bacteria</taxon>
        <taxon>Bacillati</taxon>
        <taxon>Actinomycetota</taxon>
        <taxon>Actinomycetes</taxon>
        <taxon>Micrococcales</taxon>
        <taxon>Micrococcaceae</taxon>
        <taxon>Nesterenkonia</taxon>
    </lineage>
</organism>
<dbReference type="InterPro" id="IPR006140">
    <property type="entry name" value="D-isomer_DH_NAD-bd"/>
</dbReference>
<dbReference type="Proteomes" id="UP000535437">
    <property type="component" value="Unassembled WGS sequence"/>
</dbReference>
<dbReference type="AlphaFoldDB" id="A0A7Z0K7X3"/>
<feature type="domain" description="D-isomer specific 2-hydroxyacid dehydrogenase NAD-binding" evidence="4">
    <location>
        <begin position="146"/>
        <end position="296"/>
    </location>
</feature>